<dbReference type="RefSeq" id="WP_310068713.1">
    <property type="nucleotide sequence ID" value="NZ_JAVDVX010000001.1"/>
</dbReference>
<dbReference type="Proteomes" id="UP001253595">
    <property type="component" value="Unassembled WGS sequence"/>
</dbReference>
<dbReference type="SUPFAM" id="SSF51905">
    <property type="entry name" value="FAD/NAD(P)-binding domain"/>
    <property type="match status" value="1"/>
</dbReference>
<keyword evidence="1" id="KW-0547">Nucleotide-binding</keyword>
<evidence type="ECO:0000313" key="1">
    <source>
        <dbReference type="EMBL" id="MDR7088720.1"/>
    </source>
</evidence>
<dbReference type="EMBL" id="JAVDVX010000001">
    <property type="protein sequence ID" value="MDR7088720.1"/>
    <property type="molecule type" value="Genomic_DNA"/>
</dbReference>
<dbReference type="InterPro" id="IPR036188">
    <property type="entry name" value="FAD/NAD-bd_sf"/>
</dbReference>
<dbReference type="GO" id="GO:0016491">
    <property type="term" value="F:oxidoreductase activity"/>
    <property type="evidence" value="ECO:0007669"/>
    <property type="project" value="UniProtKB-KW"/>
</dbReference>
<dbReference type="EC" id="1.14.19.9" evidence="1"/>
<accession>A0ABU1UU76</accession>
<dbReference type="PANTHER" id="PTHR43747">
    <property type="entry name" value="FAD-BINDING PROTEIN"/>
    <property type="match status" value="1"/>
</dbReference>
<keyword evidence="1" id="KW-0067">ATP-binding</keyword>
<dbReference type="Gene3D" id="3.50.50.60">
    <property type="entry name" value="FAD/NAD(P)-binding domain"/>
    <property type="match status" value="1"/>
</dbReference>
<protein>
    <submittedName>
        <fullName evidence="1">Tryptophan halogenase</fullName>
        <ecNumber evidence="1">1.14.19.9</ecNumber>
    </submittedName>
</protein>
<dbReference type="InterPro" id="IPR050816">
    <property type="entry name" value="Flavin-dep_Halogenase_NPB"/>
</dbReference>
<dbReference type="GO" id="GO:0005524">
    <property type="term" value="F:ATP binding"/>
    <property type="evidence" value="ECO:0007669"/>
    <property type="project" value="UniProtKB-KW"/>
</dbReference>
<keyword evidence="2" id="KW-1185">Reference proteome</keyword>
<name>A0ABU1UU76_9GAMM</name>
<evidence type="ECO:0000313" key="2">
    <source>
        <dbReference type="Proteomes" id="UP001253595"/>
    </source>
</evidence>
<gene>
    <name evidence="1" type="ORF">J2X05_000723</name>
</gene>
<keyword evidence="1" id="KW-0560">Oxidoreductase</keyword>
<sequence>MSHQPIKKIVIVGGGTAGWMAAASLSRFGAGKAMSITLVESTVIGTVGVGEATIPSIVHYNHTIGLDELEFIRATRASFKLGIQFENWHKQGTRFFHPFADYGVNFNGIEFQHYFYRLKKNHPAENLHDYSIACQLAKHNHFAQPRETPNNPLADYSYAYHFDATLYAKVLRELAIGRGVIHIDEKVESVHQREPDGFIESLLLANGEIIEGDLFIDCTGFKGMLIEETLKTGYENWQDWLLCDAAVAVQCENTQEPTPYTRVTALDAGWMWQIPLQHRMGNGYVFSSRFLSKESATETLLEKITGKPLTTPKPFSFQAGRRKKVWNKNCYALGLASGFLEPLESTSISLIQTGITHLLTFFPDMSFDQVMINEVNRRHQHEMERIRDFIILHYKLTQRDDTEFWRYCQAMEVPPSLQHKMDLYKSSGHILQHEPEAFEKSSWLSIYHGFGLVPTRTDNRIDHVSDGDIANQLTKIKNVLDQAGRNAMSHGEFIRKHCVAPDFEQ</sequence>
<proteinExistence type="predicted"/>
<dbReference type="InterPro" id="IPR006905">
    <property type="entry name" value="Flavin_halogenase"/>
</dbReference>
<dbReference type="PIRSF" id="PIRSF011396">
    <property type="entry name" value="Trp_halogenase"/>
    <property type="match status" value="1"/>
</dbReference>
<comment type="caution">
    <text evidence="1">The sequence shown here is derived from an EMBL/GenBank/DDBJ whole genome shotgun (WGS) entry which is preliminary data.</text>
</comment>
<dbReference type="PANTHER" id="PTHR43747:SF4">
    <property type="entry name" value="FLAVIN-DEPENDENT TRYPTOPHAN HALOGENASE"/>
    <property type="match status" value="1"/>
</dbReference>
<dbReference type="Pfam" id="PF04820">
    <property type="entry name" value="Trp_halogenase"/>
    <property type="match status" value="1"/>
</dbReference>
<dbReference type="InterPro" id="IPR033856">
    <property type="entry name" value="Trp_halogen"/>
</dbReference>
<organism evidence="1 2">
    <name type="scientific">Cellvibrio fibrivorans</name>
    <dbReference type="NCBI Taxonomy" id="126350"/>
    <lineage>
        <taxon>Bacteria</taxon>
        <taxon>Pseudomonadati</taxon>
        <taxon>Pseudomonadota</taxon>
        <taxon>Gammaproteobacteria</taxon>
        <taxon>Cellvibrionales</taxon>
        <taxon>Cellvibrionaceae</taxon>
        <taxon>Cellvibrio</taxon>
    </lineage>
</organism>
<reference evidence="1 2" key="1">
    <citation type="submission" date="2023-07" db="EMBL/GenBank/DDBJ databases">
        <title>Sorghum-associated microbial communities from plants grown in Nebraska, USA.</title>
        <authorList>
            <person name="Schachtman D."/>
        </authorList>
    </citation>
    <scope>NUCLEOTIDE SEQUENCE [LARGE SCALE GENOMIC DNA]</scope>
    <source>
        <strain evidence="1 2">BE190</strain>
    </source>
</reference>